<evidence type="ECO:0000313" key="3">
    <source>
        <dbReference type="Proteomes" id="UP000094969"/>
    </source>
</evidence>
<feature type="chain" id="PRO_5009099835" description="Secreted protein" evidence="1">
    <location>
        <begin position="18"/>
        <end position="80"/>
    </location>
</feature>
<keyword evidence="1" id="KW-0732">Signal</keyword>
<organism evidence="2 3">
    <name type="scientific">Bosea vaviloviae</name>
    <dbReference type="NCBI Taxonomy" id="1526658"/>
    <lineage>
        <taxon>Bacteria</taxon>
        <taxon>Pseudomonadati</taxon>
        <taxon>Pseudomonadota</taxon>
        <taxon>Alphaproteobacteria</taxon>
        <taxon>Hyphomicrobiales</taxon>
        <taxon>Boseaceae</taxon>
        <taxon>Bosea</taxon>
    </lineage>
</organism>
<sequence>MIAIMLRVRAFSMMAMAMLTAPLGVIGPQRQQLRHTSPERFRQAVIASEAKQSRKARSAALDCFVAPLLAMTVWLRLNPP</sequence>
<feature type="signal peptide" evidence="1">
    <location>
        <begin position="1"/>
        <end position="17"/>
    </location>
</feature>
<reference evidence="2 3" key="1">
    <citation type="journal article" date="2015" name="Antonie Van Leeuwenhoek">
        <title>Bosea vaviloviae sp. nov., a new species of slow-growing rhizobia isolated from nodules of the relict species Vavilovia formosa (Stev.) Fed.</title>
        <authorList>
            <person name="Safronova V.I."/>
            <person name="Kuznetsova I.G."/>
            <person name="Sazanova A.L."/>
            <person name="Kimeklis A.K."/>
            <person name="Belimov A.A."/>
            <person name="Andronov E.E."/>
            <person name="Pinaev A.G."/>
            <person name="Chizhevskaya E.P."/>
            <person name="Pukhaev A.R."/>
            <person name="Popov K.P."/>
            <person name="Willems A."/>
            <person name="Tikhonovich I.A."/>
        </authorList>
    </citation>
    <scope>NUCLEOTIDE SEQUENCE [LARGE SCALE GENOMIC DNA]</scope>
    <source>
        <strain evidence="2 3">Vaf18</strain>
    </source>
</reference>
<accession>A0A1D7U1Y3</accession>
<protein>
    <recommendedName>
        <fullName evidence="4">Secreted protein</fullName>
    </recommendedName>
</protein>
<evidence type="ECO:0000256" key="1">
    <source>
        <dbReference type="SAM" id="SignalP"/>
    </source>
</evidence>
<dbReference type="STRING" id="1526658.BHK69_13780"/>
<keyword evidence="3" id="KW-1185">Reference proteome</keyword>
<dbReference type="RefSeq" id="WP_069690601.1">
    <property type="nucleotide sequence ID" value="NZ_CP017147.1"/>
</dbReference>
<dbReference type="Proteomes" id="UP000094969">
    <property type="component" value="Chromosome"/>
</dbReference>
<evidence type="ECO:0000313" key="2">
    <source>
        <dbReference type="EMBL" id="AOO81387.1"/>
    </source>
</evidence>
<dbReference type="KEGG" id="bvv:BHK69_13780"/>
<gene>
    <name evidence="2" type="ORF">BHK69_13780</name>
</gene>
<dbReference type="OrthoDB" id="9811255at2"/>
<dbReference type="AlphaFoldDB" id="A0A1D7U1Y3"/>
<evidence type="ECO:0008006" key="4">
    <source>
        <dbReference type="Google" id="ProtNLM"/>
    </source>
</evidence>
<name>A0A1D7U1Y3_9HYPH</name>
<dbReference type="EMBL" id="CP017147">
    <property type="protein sequence ID" value="AOO81387.1"/>
    <property type="molecule type" value="Genomic_DNA"/>
</dbReference>
<proteinExistence type="predicted"/>